<dbReference type="InterPro" id="IPR027385">
    <property type="entry name" value="Beta-barrel_OMP"/>
</dbReference>
<dbReference type="Proteomes" id="UP000033054">
    <property type="component" value="Chromosome"/>
</dbReference>
<gene>
    <name evidence="3" type="ORF">SD10_12575</name>
</gene>
<dbReference type="SUPFAM" id="SSF56925">
    <property type="entry name" value="OMPA-like"/>
    <property type="match status" value="1"/>
</dbReference>
<dbReference type="RefSeq" id="WP_046574104.1">
    <property type="nucleotide sequence ID" value="NZ_CP010429.1"/>
</dbReference>
<dbReference type="KEGG" id="srd:SD10_12575"/>
<evidence type="ECO:0000259" key="2">
    <source>
        <dbReference type="Pfam" id="PF13505"/>
    </source>
</evidence>
<dbReference type="STRING" id="1379870.SD10_12575"/>
<dbReference type="PATRIC" id="fig|1379870.5.peg.2732"/>
<evidence type="ECO:0000313" key="4">
    <source>
        <dbReference type="Proteomes" id="UP000033054"/>
    </source>
</evidence>
<feature type="domain" description="Outer membrane protein beta-barrel" evidence="2">
    <location>
        <begin position="49"/>
        <end position="183"/>
    </location>
</feature>
<sequence>MRRYSVLLFLTLPLVGRTQVLTHDKQQDLLGKGHLSVGISAGQGYRGNYSTTNYFVPRIQYFLASGWSVAFEGRYLKSNSYYPFTYLGAGLSTRYYFFRGSRLAIFAQLGAVYGQSKYDKFDPADYIASINGIRNNNWQTNAGLGAHYRLGKRWSVEATFDRSWLQSSYLTPDYNRWQASVGINYRLK</sequence>
<keyword evidence="4" id="KW-1185">Reference proteome</keyword>
<name>A0A0E3ZWB8_9BACT</name>
<organism evidence="3 4">
    <name type="scientific">Spirosoma radiotolerans</name>
    <dbReference type="NCBI Taxonomy" id="1379870"/>
    <lineage>
        <taxon>Bacteria</taxon>
        <taxon>Pseudomonadati</taxon>
        <taxon>Bacteroidota</taxon>
        <taxon>Cytophagia</taxon>
        <taxon>Cytophagales</taxon>
        <taxon>Cytophagaceae</taxon>
        <taxon>Spirosoma</taxon>
    </lineage>
</organism>
<protein>
    <recommendedName>
        <fullName evidence="2">Outer membrane protein beta-barrel domain-containing protein</fullName>
    </recommendedName>
</protein>
<dbReference type="Pfam" id="PF13505">
    <property type="entry name" value="OMP_b-brl"/>
    <property type="match status" value="1"/>
</dbReference>
<dbReference type="HOGENOM" id="CLU_1453561_0_0_10"/>
<dbReference type="AlphaFoldDB" id="A0A0E3ZWB8"/>
<dbReference type="OrthoDB" id="948029at2"/>
<reference evidence="3 4" key="1">
    <citation type="journal article" date="2014" name="Curr. Microbiol.">
        <title>Spirosoma radiotolerans sp. nov., a gamma-radiation-resistant bacterium isolated from gamma ray-irradiated soil.</title>
        <authorList>
            <person name="Lee J.J."/>
            <person name="Srinivasan S."/>
            <person name="Lim S."/>
            <person name="Joe M."/>
            <person name="Im S."/>
            <person name="Bae S.I."/>
            <person name="Park K.R."/>
            <person name="Han J.H."/>
            <person name="Park S.H."/>
            <person name="Joo B.M."/>
            <person name="Park S.J."/>
            <person name="Kim M.K."/>
        </authorList>
    </citation>
    <scope>NUCLEOTIDE SEQUENCE [LARGE SCALE GENOMIC DNA]</scope>
    <source>
        <strain evidence="3 4">DG5A</strain>
    </source>
</reference>
<dbReference type="Gene3D" id="2.40.160.20">
    <property type="match status" value="1"/>
</dbReference>
<evidence type="ECO:0000256" key="1">
    <source>
        <dbReference type="ARBA" id="ARBA00022729"/>
    </source>
</evidence>
<dbReference type="InterPro" id="IPR011250">
    <property type="entry name" value="OMP/PagP_B-barrel"/>
</dbReference>
<accession>A0A0E3ZWB8</accession>
<proteinExistence type="predicted"/>
<keyword evidence="1" id="KW-0732">Signal</keyword>
<evidence type="ECO:0000313" key="3">
    <source>
        <dbReference type="EMBL" id="AKD55608.1"/>
    </source>
</evidence>
<dbReference type="EMBL" id="CP010429">
    <property type="protein sequence ID" value="AKD55608.1"/>
    <property type="molecule type" value="Genomic_DNA"/>
</dbReference>